<gene>
    <name evidence="3" type="ORF">GCM10022255_069060</name>
</gene>
<dbReference type="InterPro" id="IPR011010">
    <property type="entry name" value="DNA_brk_join_enz"/>
</dbReference>
<feature type="domain" description="Tyr recombinase" evidence="2">
    <location>
        <begin position="141"/>
        <end position="323"/>
    </location>
</feature>
<protein>
    <recommendedName>
        <fullName evidence="2">Tyr recombinase domain-containing protein</fullName>
    </recommendedName>
</protein>
<dbReference type="RefSeq" id="WP_345133385.1">
    <property type="nucleotide sequence ID" value="NZ_BAABAT010000024.1"/>
</dbReference>
<dbReference type="Proteomes" id="UP001500620">
    <property type="component" value="Unassembled WGS sequence"/>
</dbReference>
<comment type="caution">
    <text evidence="3">The sequence shown here is derived from an EMBL/GenBank/DDBJ whole genome shotgun (WGS) entry which is preliminary data.</text>
</comment>
<dbReference type="PANTHER" id="PTHR30349">
    <property type="entry name" value="PHAGE INTEGRASE-RELATED"/>
    <property type="match status" value="1"/>
</dbReference>
<evidence type="ECO:0000313" key="4">
    <source>
        <dbReference type="Proteomes" id="UP001500620"/>
    </source>
</evidence>
<keyword evidence="1" id="KW-0233">DNA recombination</keyword>
<evidence type="ECO:0000313" key="3">
    <source>
        <dbReference type="EMBL" id="GAA4256403.1"/>
    </source>
</evidence>
<dbReference type="Gene3D" id="1.10.443.10">
    <property type="entry name" value="Intergrase catalytic core"/>
    <property type="match status" value="1"/>
</dbReference>
<proteinExistence type="predicted"/>
<dbReference type="SUPFAM" id="SSF56349">
    <property type="entry name" value="DNA breaking-rejoining enzymes"/>
    <property type="match status" value="1"/>
</dbReference>
<dbReference type="PROSITE" id="PS51898">
    <property type="entry name" value="TYR_RECOMBINASE"/>
    <property type="match status" value="1"/>
</dbReference>
<dbReference type="InterPro" id="IPR013762">
    <property type="entry name" value="Integrase-like_cat_sf"/>
</dbReference>
<accession>A0ABP8DIE7</accession>
<evidence type="ECO:0000259" key="2">
    <source>
        <dbReference type="PROSITE" id="PS51898"/>
    </source>
</evidence>
<reference evidence="4" key="1">
    <citation type="journal article" date="2019" name="Int. J. Syst. Evol. Microbiol.">
        <title>The Global Catalogue of Microorganisms (GCM) 10K type strain sequencing project: providing services to taxonomists for standard genome sequencing and annotation.</title>
        <authorList>
            <consortium name="The Broad Institute Genomics Platform"/>
            <consortium name="The Broad Institute Genome Sequencing Center for Infectious Disease"/>
            <person name="Wu L."/>
            <person name="Ma J."/>
        </authorList>
    </citation>
    <scope>NUCLEOTIDE SEQUENCE [LARGE SCALE GENOMIC DNA]</scope>
    <source>
        <strain evidence="4">JCM 17441</strain>
    </source>
</reference>
<evidence type="ECO:0000256" key="1">
    <source>
        <dbReference type="ARBA" id="ARBA00023172"/>
    </source>
</evidence>
<dbReference type="Pfam" id="PF00589">
    <property type="entry name" value="Phage_integrase"/>
    <property type="match status" value="1"/>
</dbReference>
<dbReference type="InterPro" id="IPR002104">
    <property type="entry name" value="Integrase_catalytic"/>
</dbReference>
<dbReference type="EMBL" id="BAABAT010000024">
    <property type="protein sequence ID" value="GAA4256403.1"/>
    <property type="molecule type" value="Genomic_DNA"/>
</dbReference>
<dbReference type="CDD" id="cd00397">
    <property type="entry name" value="DNA_BRE_C"/>
    <property type="match status" value="1"/>
</dbReference>
<dbReference type="InterPro" id="IPR050090">
    <property type="entry name" value="Tyrosine_recombinase_XerCD"/>
</dbReference>
<name>A0ABP8DIE7_9ACTN</name>
<organism evidence="3 4">
    <name type="scientific">Dactylosporangium darangshiense</name>
    <dbReference type="NCBI Taxonomy" id="579108"/>
    <lineage>
        <taxon>Bacteria</taxon>
        <taxon>Bacillati</taxon>
        <taxon>Actinomycetota</taxon>
        <taxon>Actinomycetes</taxon>
        <taxon>Micromonosporales</taxon>
        <taxon>Micromonosporaceae</taxon>
        <taxon>Dactylosporangium</taxon>
    </lineage>
</organism>
<keyword evidence="4" id="KW-1185">Reference proteome</keyword>
<sequence length="346" mass="38469">MPADRTRLDAAWTALAELGVTLDDLQQDARPPQPTVEAYLPKVVAAAGPGSRRAYRTYWTRMAMTWRDRPIDTITATEVQAMQVQAAEHATARRNHRDGRYAGELFLAAARAFYNRAIADNLINATDSPAHQIGKPRRLPSTRRALTYTELADINQVARTTGNDPILDALLLRLHTETACRRGGALNLRRMDLDTDRGLVLLREKGGTTRWQPISLDLATRLAEHARIRGAVLPTDTLLRYRNGRPLTGRRYDHLWHRIGHHLAWVAAHGVTVHWLRHTTLTWVERHFGYGIARAYAGHTDTTGPATTTYIRANLQDVAKALAAMTGQPHPLAMADHGSTGTSTST</sequence>